<evidence type="ECO:0000256" key="8">
    <source>
        <dbReference type="ARBA" id="ARBA00022827"/>
    </source>
</evidence>
<evidence type="ECO:0000256" key="3">
    <source>
        <dbReference type="ARBA" id="ARBA00004496"/>
    </source>
</evidence>
<dbReference type="OrthoDB" id="9804753at2"/>
<keyword evidence="7 16" id="KW-0285">Flavoprotein</keyword>
<dbReference type="Gene3D" id="3.30.465.10">
    <property type="match status" value="1"/>
</dbReference>
<dbReference type="GeneID" id="78289424"/>
<accession>A0A1I0HEL4</accession>
<keyword evidence="6 16" id="KW-0132">Cell division</keyword>
<protein>
    <recommendedName>
        <fullName evidence="16">UDP-N-acetylenolpyruvoylglucosamine reductase</fullName>
        <ecNumber evidence="16">1.3.1.98</ecNumber>
    </recommendedName>
    <alternativeName>
        <fullName evidence="16">UDP-N-acetylmuramate dehydrogenase</fullName>
    </alternativeName>
</protein>
<dbReference type="InterPro" id="IPR036635">
    <property type="entry name" value="MurB_C_sf"/>
</dbReference>
<keyword evidence="19" id="KW-1185">Reference proteome</keyword>
<evidence type="ECO:0000313" key="19">
    <source>
        <dbReference type="Proteomes" id="UP000198558"/>
    </source>
</evidence>
<dbReference type="InterPro" id="IPR006094">
    <property type="entry name" value="Oxid_FAD_bind_N"/>
</dbReference>
<comment type="similarity">
    <text evidence="16">Belongs to the MurB family.</text>
</comment>
<evidence type="ECO:0000256" key="15">
    <source>
        <dbReference type="ARBA" id="ARBA00048914"/>
    </source>
</evidence>
<evidence type="ECO:0000256" key="4">
    <source>
        <dbReference type="ARBA" id="ARBA00004752"/>
    </source>
</evidence>
<reference evidence="19" key="1">
    <citation type="submission" date="2016-10" db="EMBL/GenBank/DDBJ databases">
        <authorList>
            <person name="Varghese N."/>
            <person name="Submissions S."/>
        </authorList>
    </citation>
    <scope>NUCLEOTIDE SEQUENCE [LARGE SCALE GENOMIC DNA]</scope>
    <source>
        <strain evidence="19">DSM 1551</strain>
    </source>
</reference>
<comment type="function">
    <text evidence="2 16">Cell wall formation.</text>
</comment>
<dbReference type="InterPro" id="IPR003170">
    <property type="entry name" value="MurB"/>
</dbReference>
<evidence type="ECO:0000256" key="16">
    <source>
        <dbReference type="HAMAP-Rule" id="MF_00037"/>
    </source>
</evidence>
<dbReference type="InterPro" id="IPR016166">
    <property type="entry name" value="FAD-bd_PCMH"/>
</dbReference>
<evidence type="ECO:0000256" key="14">
    <source>
        <dbReference type="ARBA" id="ARBA00023316"/>
    </source>
</evidence>
<evidence type="ECO:0000256" key="5">
    <source>
        <dbReference type="ARBA" id="ARBA00022490"/>
    </source>
</evidence>
<evidence type="ECO:0000313" key="18">
    <source>
        <dbReference type="EMBL" id="SET82302.1"/>
    </source>
</evidence>
<sequence length="304" mass="34437">MKFSQIKDDLTDLDVGKIIEDEPLYKHTTYKVGGPARIYLMVKDTDSLVKAIKYCRKHRIMHMVIGRGSNLLFSDKEYEGVIISLNECFREIKINGSIVKAQAGVPMITLAYQTAKIGLSGFEFMGGIPGTIGGGIYMNAGAYKYDIAGAVKTVILLNEKCEVVTFNREQMDFSYRHSICQDNHKLIILEAEFELTAKDPNEIKIILDKRKERRMSSQPWNMPSAGSVFRNPENKAAWQYIDECGLRGYEIGGAQISPKHSNFIVNNGYASAKDIYDLIMLVQEKVAEKFNVKLKREVDLINWE</sequence>
<feature type="active site" evidence="16">
    <location>
        <position position="176"/>
    </location>
</feature>
<dbReference type="NCBIfam" id="TIGR00179">
    <property type="entry name" value="murB"/>
    <property type="match status" value="1"/>
</dbReference>
<evidence type="ECO:0000256" key="1">
    <source>
        <dbReference type="ARBA" id="ARBA00001974"/>
    </source>
</evidence>
<keyword evidence="9 16" id="KW-0521">NADP</keyword>
<dbReference type="Pfam" id="PF02873">
    <property type="entry name" value="MurB_C"/>
    <property type="match status" value="1"/>
</dbReference>
<dbReference type="HAMAP" id="MF_00037">
    <property type="entry name" value="MurB"/>
    <property type="match status" value="1"/>
</dbReference>
<dbReference type="SUPFAM" id="SSF56176">
    <property type="entry name" value="FAD-binding/transporter-associated domain-like"/>
    <property type="match status" value="1"/>
</dbReference>
<evidence type="ECO:0000256" key="10">
    <source>
        <dbReference type="ARBA" id="ARBA00022960"/>
    </source>
</evidence>
<gene>
    <name evidence="16" type="primary">murB</name>
    <name evidence="18" type="ORF">SAMN04489758_1494</name>
</gene>
<evidence type="ECO:0000256" key="9">
    <source>
        <dbReference type="ARBA" id="ARBA00022857"/>
    </source>
</evidence>
<keyword evidence="5 16" id="KW-0963">Cytoplasm</keyword>
<dbReference type="AlphaFoldDB" id="A0A1I0HEL4"/>
<feature type="active site" evidence="16">
    <location>
        <position position="297"/>
    </location>
</feature>
<dbReference type="GO" id="GO:0071949">
    <property type="term" value="F:FAD binding"/>
    <property type="evidence" value="ECO:0007669"/>
    <property type="project" value="InterPro"/>
</dbReference>
<dbReference type="RefSeq" id="WP_092356465.1">
    <property type="nucleotide sequence ID" value="NZ_FOIN01000049.1"/>
</dbReference>
<dbReference type="Gene3D" id="3.30.43.10">
    <property type="entry name" value="Uridine Diphospho-n-acetylenolpyruvylglucosamine Reductase, domain 2"/>
    <property type="match status" value="1"/>
</dbReference>
<name>A0A1I0HEL4_9FIRM</name>
<keyword evidence="12 16" id="KW-0560">Oxidoreductase</keyword>
<evidence type="ECO:0000256" key="7">
    <source>
        <dbReference type="ARBA" id="ARBA00022630"/>
    </source>
</evidence>
<keyword evidence="14 16" id="KW-0961">Cell wall biogenesis/degradation</keyword>
<dbReference type="UniPathway" id="UPA00219"/>
<dbReference type="SUPFAM" id="SSF56194">
    <property type="entry name" value="Uridine diphospho-N-Acetylenolpyruvylglucosamine reductase, MurB, C-terminal domain"/>
    <property type="match status" value="1"/>
</dbReference>
<dbReference type="EMBL" id="FOIN01000049">
    <property type="protein sequence ID" value="SET82302.1"/>
    <property type="molecule type" value="Genomic_DNA"/>
</dbReference>
<dbReference type="Proteomes" id="UP000198558">
    <property type="component" value="Unassembled WGS sequence"/>
</dbReference>
<comment type="cofactor">
    <cofactor evidence="1 16">
        <name>FAD</name>
        <dbReference type="ChEBI" id="CHEBI:57692"/>
    </cofactor>
</comment>
<dbReference type="PANTHER" id="PTHR21071">
    <property type="entry name" value="UDP-N-ACETYLENOLPYRUVOYLGLUCOSAMINE REDUCTASE"/>
    <property type="match status" value="1"/>
</dbReference>
<dbReference type="InterPro" id="IPR036318">
    <property type="entry name" value="FAD-bd_PCMH-like_sf"/>
</dbReference>
<dbReference type="NCBIfam" id="NF010480">
    <property type="entry name" value="PRK13905.1"/>
    <property type="match status" value="1"/>
</dbReference>
<proteinExistence type="inferred from homology"/>
<dbReference type="Pfam" id="PF01565">
    <property type="entry name" value="FAD_binding_4"/>
    <property type="match status" value="1"/>
</dbReference>
<evidence type="ECO:0000256" key="6">
    <source>
        <dbReference type="ARBA" id="ARBA00022618"/>
    </source>
</evidence>
<dbReference type="GO" id="GO:0005829">
    <property type="term" value="C:cytosol"/>
    <property type="evidence" value="ECO:0007669"/>
    <property type="project" value="TreeGrafter"/>
</dbReference>
<dbReference type="GO" id="GO:0071555">
    <property type="term" value="P:cell wall organization"/>
    <property type="evidence" value="ECO:0007669"/>
    <property type="project" value="UniProtKB-KW"/>
</dbReference>
<comment type="pathway">
    <text evidence="4 16">Cell wall biogenesis; peptidoglycan biosynthesis.</text>
</comment>
<dbReference type="GO" id="GO:0051301">
    <property type="term" value="P:cell division"/>
    <property type="evidence" value="ECO:0007669"/>
    <property type="project" value="UniProtKB-KW"/>
</dbReference>
<dbReference type="InterPro" id="IPR016169">
    <property type="entry name" value="FAD-bd_PCMH_sub2"/>
</dbReference>
<dbReference type="InterPro" id="IPR016167">
    <property type="entry name" value="FAD-bd_PCMH_sub1"/>
</dbReference>
<dbReference type="EC" id="1.3.1.98" evidence="16"/>
<evidence type="ECO:0000256" key="2">
    <source>
        <dbReference type="ARBA" id="ARBA00003921"/>
    </source>
</evidence>
<evidence type="ECO:0000259" key="17">
    <source>
        <dbReference type="PROSITE" id="PS51387"/>
    </source>
</evidence>
<feature type="domain" description="FAD-binding PCMH-type" evidence="17">
    <location>
        <begin position="31"/>
        <end position="198"/>
    </location>
</feature>
<comment type="catalytic activity">
    <reaction evidence="15 16">
        <text>UDP-N-acetyl-alpha-D-muramate + NADP(+) = UDP-N-acetyl-3-O-(1-carboxyvinyl)-alpha-D-glucosamine + NADPH + H(+)</text>
        <dbReference type="Rhea" id="RHEA:12248"/>
        <dbReference type="ChEBI" id="CHEBI:15378"/>
        <dbReference type="ChEBI" id="CHEBI:57783"/>
        <dbReference type="ChEBI" id="CHEBI:58349"/>
        <dbReference type="ChEBI" id="CHEBI:68483"/>
        <dbReference type="ChEBI" id="CHEBI:70757"/>
        <dbReference type="EC" id="1.3.1.98"/>
    </reaction>
</comment>
<dbReference type="GO" id="GO:0008762">
    <property type="term" value="F:UDP-N-acetylmuramate dehydrogenase activity"/>
    <property type="evidence" value="ECO:0007669"/>
    <property type="project" value="UniProtKB-UniRule"/>
</dbReference>
<dbReference type="PANTHER" id="PTHR21071:SF4">
    <property type="entry name" value="UDP-N-ACETYLENOLPYRUVOYLGLUCOSAMINE REDUCTASE"/>
    <property type="match status" value="1"/>
</dbReference>
<feature type="active site" description="Proton donor" evidence="16">
    <location>
        <position position="227"/>
    </location>
</feature>
<dbReference type="GO" id="GO:0009252">
    <property type="term" value="P:peptidoglycan biosynthetic process"/>
    <property type="evidence" value="ECO:0007669"/>
    <property type="project" value="UniProtKB-UniRule"/>
</dbReference>
<keyword evidence="11 16" id="KW-0573">Peptidoglycan synthesis</keyword>
<keyword evidence="8 16" id="KW-0274">FAD</keyword>
<evidence type="ECO:0000256" key="11">
    <source>
        <dbReference type="ARBA" id="ARBA00022984"/>
    </source>
</evidence>
<dbReference type="GO" id="GO:0008360">
    <property type="term" value="P:regulation of cell shape"/>
    <property type="evidence" value="ECO:0007669"/>
    <property type="project" value="UniProtKB-KW"/>
</dbReference>
<dbReference type="Gene3D" id="3.90.78.10">
    <property type="entry name" value="UDP-N-acetylenolpyruvoylglucosamine reductase, C-terminal domain"/>
    <property type="match status" value="1"/>
</dbReference>
<comment type="subcellular location">
    <subcellularLocation>
        <location evidence="3 16">Cytoplasm</location>
    </subcellularLocation>
</comment>
<dbReference type="PROSITE" id="PS51387">
    <property type="entry name" value="FAD_PCMH"/>
    <property type="match status" value="1"/>
</dbReference>
<evidence type="ECO:0000256" key="13">
    <source>
        <dbReference type="ARBA" id="ARBA00023306"/>
    </source>
</evidence>
<keyword evidence="13 16" id="KW-0131">Cell cycle</keyword>
<organism evidence="18 19">
    <name type="scientific">Thomasclavelia cocleata</name>
    <dbReference type="NCBI Taxonomy" id="69824"/>
    <lineage>
        <taxon>Bacteria</taxon>
        <taxon>Bacillati</taxon>
        <taxon>Bacillota</taxon>
        <taxon>Erysipelotrichia</taxon>
        <taxon>Erysipelotrichales</taxon>
        <taxon>Coprobacillaceae</taxon>
        <taxon>Thomasclavelia</taxon>
    </lineage>
</organism>
<dbReference type="InterPro" id="IPR011601">
    <property type="entry name" value="MurB_C"/>
</dbReference>
<evidence type="ECO:0000256" key="12">
    <source>
        <dbReference type="ARBA" id="ARBA00023002"/>
    </source>
</evidence>
<keyword evidence="10 16" id="KW-0133">Cell shape</keyword>